<comment type="caution">
    <text evidence="10">The sequence shown here is derived from an EMBL/GenBank/DDBJ whole genome shotgun (WGS) entry which is preliminary data.</text>
</comment>
<accession>A0A2G8LN72</accession>
<dbReference type="STRING" id="307972.A0A2G8LN72"/>
<dbReference type="GO" id="GO:0006614">
    <property type="term" value="P:SRP-dependent cotranslational protein targeting to membrane"/>
    <property type="evidence" value="ECO:0007669"/>
    <property type="project" value="InterPro"/>
</dbReference>
<evidence type="ECO:0000256" key="2">
    <source>
        <dbReference type="ARBA" id="ARBA00004604"/>
    </source>
</evidence>
<dbReference type="InterPro" id="IPR026258">
    <property type="entry name" value="SRP68"/>
</dbReference>
<proteinExistence type="inferred from homology"/>
<dbReference type="InterPro" id="IPR011990">
    <property type="entry name" value="TPR-like_helical_dom_sf"/>
</dbReference>
<dbReference type="Proteomes" id="UP000230750">
    <property type="component" value="Unassembled WGS sequence"/>
</dbReference>
<protein>
    <recommendedName>
        <fullName evidence="9">Signal recognition particle subunit SRP68</fullName>
    </recommendedName>
</protein>
<evidence type="ECO:0000256" key="9">
    <source>
        <dbReference type="ARBA" id="ARBA00029498"/>
    </source>
</evidence>
<keyword evidence="6" id="KW-0733">Signal recognition particle</keyword>
<dbReference type="PANTHER" id="PTHR12860">
    <property type="entry name" value="SIGNAL RECOGNITION PARTICLE 68 KDA PROTEIN"/>
    <property type="match status" value="1"/>
</dbReference>
<dbReference type="PANTHER" id="PTHR12860:SF0">
    <property type="entry name" value="SIGNAL RECOGNITION PARTICLE SUBUNIT SRP68"/>
    <property type="match status" value="1"/>
</dbReference>
<dbReference type="GO" id="GO:0005786">
    <property type="term" value="C:signal recognition particle, endoplasmic reticulum targeting"/>
    <property type="evidence" value="ECO:0007669"/>
    <property type="project" value="UniProtKB-KW"/>
</dbReference>
<dbReference type="InterPro" id="IPR038253">
    <property type="entry name" value="SRP68_N_sf"/>
</dbReference>
<reference evidence="10 11" key="1">
    <citation type="journal article" date="2017" name="PLoS Biol.">
        <title>The sea cucumber genome provides insights into morphological evolution and visceral regeneration.</title>
        <authorList>
            <person name="Zhang X."/>
            <person name="Sun L."/>
            <person name="Yuan J."/>
            <person name="Sun Y."/>
            <person name="Gao Y."/>
            <person name="Zhang L."/>
            <person name="Li S."/>
            <person name="Dai H."/>
            <person name="Hamel J.F."/>
            <person name="Liu C."/>
            <person name="Yu Y."/>
            <person name="Liu S."/>
            <person name="Lin W."/>
            <person name="Guo K."/>
            <person name="Jin S."/>
            <person name="Xu P."/>
            <person name="Storey K.B."/>
            <person name="Huan P."/>
            <person name="Zhang T."/>
            <person name="Zhou Y."/>
            <person name="Zhang J."/>
            <person name="Lin C."/>
            <person name="Li X."/>
            <person name="Xing L."/>
            <person name="Huo D."/>
            <person name="Sun M."/>
            <person name="Wang L."/>
            <person name="Mercier A."/>
            <person name="Li F."/>
            <person name="Yang H."/>
            <person name="Xiang J."/>
        </authorList>
    </citation>
    <scope>NUCLEOTIDE SEQUENCE [LARGE SCALE GENOMIC DNA]</scope>
    <source>
        <strain evidence="10">Shaxun</strain>
        <tissue evidence="10">Muscle</tissue>
    </source>
</reference>
<dbReference type="SUPFAM" id="SSF48452">
    <property type="entry name" value="TPR-like"/>
    <property type="match status" value="1"/>
</dbReference>
<evidence type="ECO:0000256" key="6">
    <source>
        <dbReference type="ARBA" id="ARBA00023135"/>
    </source>
</evidence>
<gene>
    <name evidence="10" type="ORF">BSL78_01331</name>
</gene>
<sequence>MQLKLEANSERRKMFHVVTRMKKALKHAEELEALCASSKCDARSKLESQAYHLWMKGTLYFETENWEDCMEAFNNASNIYEKLASAVTEDQKGLYLERVNDIVPNLRYCAFQTGDESAIQDLRELRGKVGGDTNIDFLLAQTRDKQAVTLSEVCWRGRSVPVTNERVRAFLLSNKESEQELATATDNEAKISIYDTSLMECKDALQVLRDELKSDPNRKQRGQQSGEPISTPQFLHSYLTYIRLTNTVQRNVLLVLSLKERLPITDTEPKLDPGQRRTKPQDLIRMYDTIIQSLGEIPHLPGVEDDVDLHQEIKAKIFKFKAYRLV</sequence>
<keyword evidence="4" id="KW-0963">Cytoplasm</keyword>
<dbReference type="AlphaFoldDB" id="A0A2G8LN72"/>
<evidence type="ECO:0000256" key="4">
    <source>
        <dbReference type="ARBA" id="ARBA00022490"/>
    </source>
</evidence>
<dbReference type="GO" id="GO:0030942">
    <property type="term" value="F:endoplasmic reticulum signal peptide binding"/>
    <property type="evidence" value="ECO:0007669"/>
    <property type="project" value="InterPro"/>
</dbReference>
<name>A0A2G8LN72_STIJA</name>
<dbReference type="GO" id="GO:0008312">
    <property type="term" value="F:7S RNA binding"/>
    <property type="evidence" value="ECO:0007669"/>
    <property type="project" value="InterPro"/>
</dbReference>
<dbReference type="Gene3D" id="1.10.3450.40">
    <property type="entry name" value="Signal recognition particle, SRP68 subunit, RNA-binding domain"/>
    <property type="match status" value="1"/>
</dbReference>
<dbReference type="GO" id="GO:0005730">
    <property type="term" value="C:nucleolus"/>
    <property type="evidence" value="ECO:0007669"/>
    <property type="project" value="UniProtKB-SubCell"/>
</dbReference>
<dbReference type="OrthoDB" id="10255118at2759"/>
<evidence type="ECO:0000256" key="1">
    <source>
        <dbReference type="ARBA" id="ARBA00004496"/>
    </source>
</evidence>
<dbReference type="GO" id="GO:0005047">
    <property type="term" value="F:signal recognition particle binding"/>
    <property type="evidence" value="ECO:0007669"/>
    <property type="project" value="InterPro"/>
</dbReference>
<organism evidence="10 11">
    <name type="scientific">Stichopus japonicus</name>
    <name type="common">Sea cucumber</name>
    <dbReference type="NCBI Taxonomy" id="307972"/>
    <lineage>
        <taxon>Eukaryota</taxon>
        <taxon>Metazoa</taxon>
        <taxon>Echinodermata</taxon>
        <taxon>Eleutherozoa</taxon>
        <taxon>Echinozoa</taxon>
        <taxon>Holothuroidea</taxon>
        <taxon>Aspidochirotacea</taxon>
        <taxon>Aspidochirotida</taxon>
        <taxon>Stichopodidae</taxon>
        <taxon>Apostichopus</taxon>
    </lineage>
</organism>
<comment type="subcellular location">
    <subcellularLocation>
        <location evidence="1">Cytoplasm</location>
    </subcellularLocation>
    <subcellularLocation>
        <location evidence="2">Nucleus</location>
        <location evidence="2">Nucleolus</location>
    </subcellularLocation>
</comment>
<keyword evidence="7" id="KW-0539">Nucleus</keyword>
<evidence type="ECO:0000313" key="10">
    <source>
        <dbReference type="EMBL" id="PIK61701.1"/>
    </source>
</evidence>
<comment type="similarity">
    <text evidence="3">Belongs to the SRP68 family.</text>
</comment>
<keyword evidence="5" id="KW-0694">RNA-binding</keyword>
<evidence type="ECO:0000256" key="5">
    <source>
        <dbReference type="ARBA" id="ARBA00022884"/>
    </source>
</evidence>
<dbReference type="Pfam" id="PF16969">
    <property type="entry name" value="SRP68"/>
    <property type="match status" value="1"/>
</dbReference>
<keyword evidence="11" id="KW-1185">Reference proteome</keyword>
<keyword evidence="8" id="KW-0687">Ribonucleoprotein</keyword>
<evidence type="ECO:0000256" key="3">
    <source>
        <dbReference type="ARBA" id="ARBA00009352"/>
    </source>
</evidence>
<evidence type="ECO:0000256" key="7">
    <source>
        <dbReference type="ARBA" id="ARBA00023242"/>
    </source>
</evidence>
<dbReference type="EMBL" id="MRZV01000026">
    <property type="protein sequence ID" value="PIK61701.1"/>
    <property type="molecule type" value="Genomic_DNA"/>
</dbReference>
<evidence type="ECO:0000313" key="11">
    <source>
        <dbReference type="Proteomes" id="UP000230750"/>
    </source>
</evidence>
<evidence type="ECO:0000256" key="8">
    <source>
        <dbReference type="ARBA" id="ARBA00023274"/>
    </source>
</evidence>